<comment type="caution">
    <text evidence="1">The sequence shown here is derived from an EMBL/GenBank/DDBJ whole genome shotgun (WGS) entry which is preliminary data.</text>
</comment>
<dbReference type="EMBL" id="VICG01000012">
    <property type="protein sequence ID" value="KAA8566589.1"/>
    <property type="molecule type" value="Genomic_DNA"/>
</dbReference>
<name>A0A5M9JF79_MONFR</name>
<protein>
    <submittedName>
        <fullName evidence="1">Uncharacterized protein</fullName>
    </submittedName>
</protein>
<gene>
    <name evidence="1" type="ORF">EYC84_009135</name>
</gene>
<dbReference type="VEuPathDB" id="FungiDB:MFRU_042g00750"/>
<organism evidence="1 2">
    <name type="scientific">Monilinia fructicola</name>
    <name type="common">Brown rot fungus</name>
    <name type="synonym">Ciboria fructicola</name>
    <dbReference type="NCBI Taxonomy" id="38448"/>
    <lineage>
        <taxon>Eukaryota</taxon>
        <taxon>Fungi</taxon>
        <taxon>Dikarya</taxon>
        <taxon>Ascomycota</taxon>
        <taxon>Pezizomycotina</taxon>
        <taxon>Leotiomycetes</taxon>
        <taxon>Helotiales</taxon>
        <taxon>Sclerotiniaceae</taxon>
        <taxon>Monilinia</taxon>
    </lineage>
</organism>
<keyword evidence="2" id="KW-1185">Reference proteome</keyword>
<evidence type="ECO:0000313" key="2">
    <source>
        <dbReference type="Proteomes" id="UP000322873"/>
    </source>
</evidence>
<proteinExistence type="predicted"/>
<reference evidence="1 2" key="1">
    <citation type="submission" date="2019-06" db="EMBL/GenBank/DDBJ databases">
        <title>Genome Sequence of the Brown Rot Fungal Pathogen Monilinia fructicola.</title>
        <authorList>
            <person name="De Miccolis Angelini R.M."/>
            <person name="Landi L."/>
            <person name="Abate D."/>
            <person name="Pollastro S."/>
            <person name="Romanazzi G."/>
            <person name="Faretra F."/>
        </authorList>
    </citation>
    <scope>NUCLEOTIDE SEQUENCE [LARGE SCALE GENOMIC DNA]</scope>
    <source>
        <strain evidence="1 2">Mfrc123</strain>
    </source>
</reference>
<dbReference type="AlphaFoldDB" id="A0A5M9JF79"/>
<dbReference type="Proteomes" id="UP000322873">
    <property type="component" value="Unassembled WGS sequence"/>
</dbReference>
<sequence>MLVKQLPKIPLRKYSSLNFISRKINVMLRLVRGKWTISTDDEDGGMIQRLRWWHAEGEHSIKVTGVMRRQNMKLGKEEEEGYYDQCQQSKTCQLM</sequence>
<evidence type="ECO:0000313" key="1">
    <source>
        <dbReference type="EMBL" id="KAA8566589.1"/>
    </source>
</evidence>
<accession>A0A5M9JF79</accession>